<dbReference type="EMBL" id="SRYA01000003">
    <property type="protein sequence ID" value="TGY97924.1"/>
    <property type="molecule type" value="Genomic_DNA"/>
</dbReference>
<protein>
    <submittedName>
        <fullName evidence="1">Methyl-accepting chemotaxis protein</fullName>
    </submittedName>
</protein>
<proteinExistence type="predicted"/>
<organism evidence="1 2">
    <name type="scientific">Petralouisia muris</name>
    <dbReference type="NCBI Taxonomy" id="3032872"/>
    <lineage>
        <taxon>Bacteria</taxon>
        <taxon>Bacillati</taxon>
        <taxon>Bacillota</taxon>
        <taxon>Clostridia</taxon>
        <taxon>Lachnospirales</taxon>
        <taxon>Lachnospiraceae</taxon>
        <taxon>Petralouisia</taxon>
    </lineage>
</organism>
<reference evidence="1" key="1">
    <citation type="submission" date="2019-04" db="EMBL/GenBank/DDBJ databases">
        <title>Microbes associate with the intestines of laboratory mice.</title>
        <authorList>
            <person name="Navarre W."/>
            <person name="Wong E."/>
            <person name="Huang K."/>
            <person name="Tropini C."/>
            <person name="Ng K."/>
            <person name="Yu B."/>
        </authorList>
    </citation>
    <scope>NUCLEOTIDE SEQUENCE</scope>
    <source>
        <strain evidence="1">NM01_1-7b</strain>
    </source>
</reference>
<name>A0AC61S154_9FIRM</name>
<dbReference type="Proteomes" id="UP000304953">
    <property type="component" value="Unassembled WGS sequence"/>
</dbReference>
<accession>A0AC61S154</accession>
<comment type="caution">
    <text evidence="1">The sequence shown here is derived from an EMBL/GenBank/DDBJ whole genome shotgun (WGS) entry which is preliminary data.</text>
</comment>
<gene>
    <name evidence="1" type="ORF">E5329_02025</name>
</gene>
<sequence>MTEKRKFISIKIKLLGILLPVILAIIIILIGLSYYVSRNVIKSDAHKLLKTSVESQAAEIEAWLSQNLTSISVAKQTLEEMDFDDQQLQHFLDAYYNFDSNYPEGLCVADSKGFLFKSKPAQDADISTATADQPDLAGSAGIQQTEWFQDGLTRVNLDYTNAYANEEGKQVISACGMLRTSSENIRILSADLSLDTISVYVSSFVKMEDAESLLINMEDGTILASRDTKLISQKLSESEDAFMKKLADKISQNETGLMELDGNISVLEEVAGTDWLLVSYVPARTVYKDLDHLRNITAIFGIISVFVLMLLLERIVHIVISPVKRLTTVISSMTEGDFTIHSNDENSDEIGIMSRCVNKFIDTMRTMIASIDNVSHTLHHQADNSNEISSQMFHASKKQNLSMKELNMTVEQLSVSVSEVAQNATTLAALVAETKNDGDGMNGKMQETIVISQKGKDIMQNVDASMQTINQSVRQLQYAIDNVGNASEEITDITKVIGEIATETNLLSLNASIEAAHAGEAGKGFAVVATEIGKLAQTSMNSVNHIDNLVLEIKKLIGDVINLAKNNVDNINASSALIGNAVKTYDNIFENIVTVGDLAQQMMRKVNQVENVAKDVAAISEEQADSSQAILASSDVLVEQTDNLMLNSETVAKESKELTTSAEELETQIKTFKV</sequence>
<evidence type="ECO:0000313" key="2">
    <source>
        <dbReference type="Proteomes" id="UP000304953"/>
    </source>
</evidence>
<keyword evidence="2" id="KW-1185">Reference proteome</keyword>
<evidence type="ECO:0000313" key="1">
    <source>
        <dbReference type="EMBL" id="TGY97924.1"/>
    </source>
</evidence>